<evidence type="ECO:0000256" key="1">
    <source>
        <dbReference type="SAM" id="Phobius"/>
    </source>
</evidence>
<evidence type="ECO:0000313" key="2">
    <source>
        <dbReference type="EMBL" id="MDT9593477.1"/>
    </source>
</evidence>
<dbReference type="RefSeq" id="WP_315732973.1">
    <property type="nucleotide sequence ID" value="NZ_JAVYII010000004.1"/>
</dbReference>
<protein>
    <submittedName>
        <fullName evidence="2">Uncharacterized protein</fullName>
    </submittedName>
</protein>
<dbReference type="Proteomes" id="UP001268542">
    <property type="component" value="Unassembled WGS sequence"/>
</dbReference>
<feature type="transmembrane region" description="Helical" evidence="1">
    <location>
        <begin position="39"/>
        <end position="62"/>
    </location>
</feature>
<name>A0ABU3PW79_9ACTN</name>
<dbReference type="EMBL" id="JAVYII010000004">
    <property type="protein sequence ID" value="MDT9593477.1"/>
    <property type="molecule type" value="Genomic_DNA"/>
</dbReference>
<keyword evidence="3" id="KW-1185">Reference proteome</keyword>
<evidence type="ECO:0000313" key="3">
    <source>
        <dbReference type="Proteomes" id="UP001268542"/>
    </source>
</evidence>
<sequence length="89" mass="9133">MEDRHLTDRGRNVLRVLLAAVAAMPLLGLGLLLQGRGVVATAVAGVCLAGALVLVVVGAVQLTRSARAGGERLAVDPTEPVGVEARERV</sequence>
<organism evidence="2 3">
    <name type="scientific">Nocardioides imazamoxiresistens</name>
    <dbReference type="NCBI Taxonomy" id="3231893"/>
    <lineage>
        <taxon>Bacteria</taxon>
        <taxon>Bacillati</taxon>
        <taxon>Actinomycetota</taxon>
        <taxon>Actinomycetes</taxon>
        <taxon>Propionibacteriales</taxon>
        <taxon>Nocardioidaceae</taxon>
        <taxon>Nocardioides</taxon>
    </lineage>
</organism>
<feature type="transmembrane region" description="Helical" evidence="1">
    <location>
        <begin position="12"/>
        <end position="33"/>
    </location>
</feature>
<keyword evidence="1" id="KW-0812">Transmembrane</keyword>
<comment type="caution">
    <text evidence="2">The sequence shown here is derived from an EMBL/GenBank/DDBJ whole genome shotgun (WGS) entry which is preliminary data.</text>
</comment>
<keyword evidence="1" id="KW-1133">Transmembrane helix</keyword>
<accession>A0ABU3PW79</accession>
<proteinExistence type="predicted"/>
<gene>
    <name evidence="2" type="ORF">RDV89_10400</name>
</gene>
<keyword evidence="1" id="KW-0472">Membrane</keyword>
<reference evidence="2 3" key="1">
    <citation type="submission" date="2023-08" db="EMBL/GenBank/DDBJ databases">
        <title>Nocardioides seae sp. nov., a bacterium isolated from a soil.</title>
        <authorList>
            <person name="Wang X."/>
        </authorList>
    </citation>
    <scope>NUCLEOTIDE SEQUENCE [LARGE SCALE GENOMIC DNA]</scope>
    <source>
        <strain evidence="2 3">YZH12</strain>
    </source>
</reference>